<accession>A0ABZ0RVF9</accession>
<keyword evidence="2" id="KW-1185">Reference proteome</keyword>
<dbReference type="Proteomes" id="UP001322664">
    <property type="component" value="Chromosome"/>
</dbReference>
<reference evidence="1 2" key="1">
    <citation type="submission" date="2023-09" db="EMBL/GenBank/DDBJ databases">
        <authorList>
            <person name="Page C.A."/>
            <person name="Perez-Diaz I.M."/>
        </authorList>
    </citation>
    <scope>NUCLEOTIDE SEQUENCE [LARGE SCALE GENOMIC DNA]</scope>
    <source>
        <strain evidence="1 2">Ll15</strain>
    </source>
</reference>
<evidence type="ECO:0000313" key="2">
    <source>
        <dbReference type="Proteomes" id="UP001322664"/>
    </source>
</evidence>
<protein>
    <submittedName>
        <fullName evidence="1">Uncharacterized protein</fullName>
    </submittedName>
</protein>
<gene>
    <name evidence="1" type="ORF">R6U77_00600</name>
</gene>
<dbReference type="EMBL" id="CP137624">
    <property type="protein sequence ID" value="WPK12219.1"/>
    <property type="molecule type" value="Genomic_DNA"/>
</dbReference>
<proteinExistence type="predicted"/>
<organism evidence="1 2">
    <name type="scientific">Lysinibacillus louembei</name>
    <dbReference type="NCBI Taxonomy" id="1470088"/>
    <lineage>
        <taxon>Bacteria</taxon>
        <taxon>Bacillati</taxon>
        <taxon>Bacillota</taxon>
        <taxon>Bacilli</taxon>
        <taxon>Bacillales</taxon>
        <taxon>Bacillaceae</taxon>
        <taxon>Lysinibacillus</taxon>
    </lineage>
</organism>
<sequence>MELKAKVAMVIKAAQESKNGAGEHTAYRIVKECEFSQGTIQRYVDGKSDIGRMGLDVAEKLGEYFDKHFENK</sequence>
<evidence type="ECO:0000313" key="1">
    <source>
        <dbReference type="EMBL" id="WPK12219.1"/>
    </source>
</evidence>
<dbReference type="RefSeq" id="WP_107842034.1">
    <property type="nucleotide sequence ID" value="NZ_CP137624.1"/>
</dbReference>
<name>A0ABZ0RVF9_9BACI</name>